<dbReference type="SUPFAM" id="SSF46689">
    <property type="entry name" value="Homeodomain-like"/>
    <property type="match status" value="2"/>
</dbReference>
<evidence type="ECO:0000256" key="2">
    <source>
        <dbReference type="ARBA" id="ARBA00023015"/>
    </source>
</evidence>
<evidence type="ECO:0000256" key="7">
    <source>
        <dbReference type="SAM" id="Coils"/>
    </source>
</evidence>
<comment type="caution">
    <text evidence="10">The sequence shown here is derived from an EMBL/GenBank/DDBJ whole genome shotgun (WGS) entry which is preliminary data.</text>
</comment>
<gene>
    <name evidence="10" type="ORF">HNP82_000382</name>
</gene>
<evidence type="ECO:0000256" key="1">
    <source>
        <dbReference type="ARBA" id="ARBA00018672"/>
    </source>
</evidence>
<dbReference type="AlphaFoldDB" id="A0A7W8M3P1"/>
<evidence type="ECO:0000256" key="5">
    <source>
        <dbReference type="ARBA" id="ARBA00024867"/>
    </source>
</evidence>
<keyword evidence="11" id="KW-1185">Reference proteome</keyword>
<keyword evidence="7" id="KW-0175">Coiled coil</keyword>
<dbReference type="GO" id="GO:0000160">
    <property type="term" value="P:phosphorelay signal transduction system"/>
    <property type="evidence" value="ECO:0007669"/>
    <property type="project" value="InterPro"/>
</dbReference>
<evidence type="ECO:0000313" key="10">
    <source>
        <dbReference type="EMBL" id="MBB5263288.1"/>
    </source>
</evidence>
<dbReference type="Pfam" id="PF12833">
    <property type="entry name" value="HTH_18"/>
    <property type="match status" value="1"/>
</dbReference>
<feature type="domain" description="HTH araC/xylS-type" evidence="8">
    <location>
        <begin position="432"/>
        <end position="530"/>
    </location>
</feature>
<dbReference type="InterPro" id="IPR020449">
    <property type="entry name" value="Tscrpt_reg_AraC-type_HTH"/>
</dbReference>
<dbReference type="InterPro" id="IPR011006">
    <property type="entry name" value="CheY-like_superfamily"/>
</dbReference>
<dbReference type="PROSITE" id="PS50110">
    <property type="entry name" value="RESPONSE_REGULATORY"/>
    <property type="match status" value="1"/>
</dbReference>
<feature type="modified residue" description="4-aspartylphosphate" evidence="6">
    <location>
        <position position="55"/>
    </location>
</feature>
<evidence type="ECO:0000313" key="11">
    <source>
        <dbReference type="Proteomes" id="UP000543642"/>
    </source>
</evidence>
<comment type="function">
    <text evidence="5">May play the central regulatory role in sporulation. It may be an element of the effector pathway responsible for the activation of sporulation genes in response to nutritional stress. Spo0A may act in concert with spo0H (a sigma factor) to control the expression of some genes that are critical to the sporulation process.</text>
</comment>
<evidence type="ECO:0000256" key="6">
    <source>
        <dbReference type="PROSITE-ProRule" id="PRU00169"/>
    </source>
</evidence>
<evidence type="ECO:0000259" key="9">
    <source>
        <dbReference type="PROSITE" id="PS50110"/>
    </source>
</evidence>
<proteinExistence type="predicted"/>
<dbReference type="Proteomes" id="UP000543642">
    <property type="component" value="Unassembled WGS sequence"/>
</dbReference>
<dbReference type="Gene3D" id="1.10.10.60">
    <property type="entry name" value="Homeodomain-like"/>
    <property type="match status" value="2"/>
</dbReference>
<protein>
    <recommendedName>
        <fullName evidence="1">Stage 0 sporulation protein A homolog</fullName>
    </recommendedName>
</protein>
<dbReference type="PRINTS" id="PR00032">
    <property type="entry name" value="HTHARAC"/>
</dbReference>
<dbReference type="SMART" id="SM00448">
    <property type="entry name" value="REC"/>
    <property type="match status" value="1"/>
</dbReference>
<keyword evidence="6" id="KW-0597">Phosphoprotein</keyword>
<dbReference type="Gene3D" id="3.40.50.2300">
    <property type="match status" value="1"/>
</dbReference>
<keyword evidence="2" id="KW-0805">Transcription regulation</keyword>
<dbReference type="InterPro" id="IPR009057">
    <property type="entry name" value="Homeodomain-like_sf"/>
</dbReference>
<dbReference type="PANTHER" id="PTHR43280">
    <property type="entry name" value="ARAC-FAMILY TRANSCRIPTIONAL REGULATOR"/>
    <property type="match status" value="1"/>
</dbReference>
<feature type="coiled-coil region" evidence="7">
    <location>
        <begin position="109"/>
        <end position="146"/>
    </location>
</feature>
<dbReference type="Pfam" id="PF00072">
    <property type="entry name" value="Response_reg"/>
    <property type="match status" value="1"/>
</dbReference>
<organism evidence="10 11">
    <name type="scientific">Catenibacillus scindens</name>
    <dbReference type="NCBI Taxonomy" id="673271"/>
    <lineage>
        <taxon>Bacteria</taxon>
        <taxon>Bacillati</taxon>
        <taxon>Bacillota</taxon>
        <taxon>Clostridia</taxon>
        <taxon>Lachnospirales</taxon>
        <taxon>Lachnospiraceae</taxon>
        <taxon>Catenibacillus</taxon>
    </lineage>
</organism>
<dbReference type="CDD" id="cd17536">
    <property type="entry name" value="REC_YesN-like"/>
    <property type="match status" value="1"/>
</dbReference>
<accession>A0A7W8M3P1</accession>
<feature type="domain" description="Response regulatory" evidence="9">
    <location>
        <begin position="3"/>
        <end position="120"/>
    </location>
</feature>
<dbReference type="SMART" id="SM00342">
    <property type="entry name" value="HTH_ARAC"/>
    <property type="match status" value="1"/>
</dbReference>
<sequence length="532" mass="61339">MLKVLIADDEMIICQMLKKLIHWEEKGLSVEGIATNGIELYEMMKSVRPDIVITDIRMPGYDGLQIVKKGISLGLSADYIIMSGYKNFEYAHTALNLGVKHYLLKPIDAKELNDTLDQILKERNFLENAKKEKQEAEAIARSGKHKIRQHFLNSIVESVSNVDDRQALVQEDCEFTNGCFLTFFTKIDSEIPVTDIKSLLEIINYQIEKIMDIPSCEFINSHVQSGIITVVNYPVELRQCVHERIKDALKYCQKELDKFNNYHVTIGVGQEKNSMAEIRGSIQEAIEAVKCRLKKGVDIVIFWNALHYKNVSVENIFLPKYQSVMKNQVEILDAQGFVDVATEMYELVRKTINYSPLIFFSLIDRMTAMIKEVWTANQVAPQTIEELEQRIQMILDCNYEENMLLYTYDETVSRFFERVKEEKKNASQLPIRMARQYINENYSRAISLEEVAEAIGFSPAYLSTLFKKEIGINFSDYLTSCRMDAAKKLLKEESLSINEIAGKVGYSDSKYFSKIFNKVVGLKPSEYRKLYR</sequence>
<dbReference type="PROSITE" id="PS01124">
    <property type="entry name" value="HTH_ARAC_FAMILY_2"/>
    <property type="match status" value="1"/>
</dbReference>
<evidence type="ECO:0000256" key="3">
    <source>
        <dbReference type="ARBA" id="ARBA00023125"/>
    </source>
</evidence>
<dbReference type="InterPro" id="IPR018060">
    <property type="entry name" value="HTH_AraC"/>
</dbReference>
<dbReference type="PANTHER" id="PTHR43280:SF10">
    <property type="entry name" value="REGULATORY PROTEIN POCR"/>
    <property type="match status" value="1"/>
</dbReference>
<keyword evidence="4" id="KW-0804">Transcription</keyword>
<evidence type="ECO:0000259" key="8">
    <source>
        <dbReference type="PROSITE" id="PS01124"/>
    </source>
</evidence>
<dbReference type="InterPro" id="IPR001789">
    <property type="entry name" value="Sig_transdc_resp-reg_receiver"/>
</dbReference>
<keyword evidence="3" id="KW-0238">DNA-binding</keyword>
<dbReference type="GO" id="GO:0003700">
    <property type="term" value="F:DNA-binding transcription factor activity"/>
    <property type="evidence" value="ECO:0007669"/>
    <property type="project" value="InterPro"/>
</dbReference>
<dbReference type="EMBL" id="JACHFW010000001">
    <property type="protein sequence ID" value="MBB5263288.1"/>
    <property type="molecule type" value="Genomic_DNA"/>
</dbReference>
<evidence type="ECO:0000256" key="4">
    <source>
        <dbReference type="ARBA" id="ARBA00023163"/>
    </source>
</evidence>
<name>A0A7W8M3P1_9FIRM</name>
<dbReference type="RefSeq" id="WP_183770867.1">
    <property type="nucleotide sequence ID" value="NZ_CAWVEG010000085.1"/>
</dbReference>
<dbReference type="SUPFAM" id="SSF52172">
    <property type="entry name" value="CheY-like"/>
    <property type="match status" value="1"/>
</dbReference>
<dbReference type="GO" id="GO:0043565">
    <property type="term" value="F:sequence-specific DNA binding"/>
    <property type="evidence" value="ECO:0007669"/>
    <property type="project" value="InterPro"/>
</dbReference>
<reference evidence="10 11" key="1">
    <citation type="submission" date="2020-08" db="EMBL/GenBank/DDBJ databases">
        <title>Genomic Encyclopedia of Type Strains, Phase IV (KMG-IV): sequencing the most valuable type-strain genomes for metagenomic binning, comparative biology and taxonomic classification.</title>
        <authorList>
            <person name="Goeker M."/>
        </authorList>
    </citation>
    <scope>NUCLEOTIDE SEQUENCE [LARGE SCALE GENOMIC DNA]</scope>
    <source>
        <strain evidence="10 11">DSM 106146</strain>
    </source>
</reference>